<keyword evidence="1" id="KW-1133">Transmembrane helix</keyword>
<keyword evidence="1" id="KW-0812">Transmembrane</keyword>
<evidence type="ECO:0000313" key="2">
    <source>
        <dbReference type="EMBL" id="SFU69398.1"/>
    </source>
</evidence>
<keyword evidence="3" id="KW-1185">Reference proteome</keyword>
<gene>
    <name evidence="2" type="ORF">SAMN05421543_10674</name>
</gene>
<feature type="transmembrane region" description="Helical" evidence="1">
    <location>
        <begin position="129"/>
        <end position="151"/>
    </location>
</feature>
<feature type="transmembrane region" description="Helical" evidence="1">
    <location>
        <begin position="172"/>
        <end position="193"/>
    </location>
</feature>
<name>A0A1I7I8Z0_9BACL</name>
<dbReference type="RefSeq" id="WP_074950935.1">
    <property type="nucleotide sequence ID" value="NZ_FPBV01000006.1"/>
</dbReference>
<evidence type="ECO:0000313" key="3">
    <source>
        <dbReference type="Proteomes" id="UP000183508"/>
    </source>
</evidence>
<evidence type="ECO:0000256" key="1">
    <source>
        <dbReference type="SAM" id="Phobius"/>
    </source>
</evidence>
<dbReference type="AlphaFoldDB" id="A0A1I7I8Z0"/>
<dbReference type="PANTHER" id="PTHR35337">
    <property type="entry name" value="SLR1478 PROTEIN"/>
    <property type="match status" value="1"/>
</dbReference>
<dbReference type="OrthoDB" id="161024at2"/>
<dbReference type="Pfam" id="PF01944">
    <property type="entry name" value="SpoIIM"/>
    <property type="match status" value="1"/>
</dbReference>
<feature type="transmembrane region" description="Helical" evidence="1">
    <location>
        <begin position="70"/>
        <end position="90"/>
    </location>
</feature>
<dbReference type="STRING" id="392015.SAMN05421543_10674"/>
<dbReference type="PANTHER" id="PTHR35337:SF1">
    <property type="entry name" value="SLR1478 PROTEIN"/>
    <property type="match status" value="1"/>
</dbReference>
<sequence length="209" mass="22318">MQPVKHRLFLWLWALAAAVLAAGFISGYTAPDQFGHALAPTLEKLEQLAESARTGDGSGIGMWTVFVNNALVALLLLATGVFAGVIPVLVLWFNGLLIGYVVQVGASHLGVSAWRVLVYSMLPHGVFELAGLMWAASWGLYLGYVAVFGVADRIRTVLPGTRGGPRPKLRKELVRACVRVPGVLALLAVAAWIETALTPAIMGWGLPLH</sequence>
<protein>
    <submittedName>
        <fullName evidence="2">Stage II sporulation protein M</fullName>
    </submittedName>
</protein>
<keyword evidence="1" id="KW-0472">Membrane</keyword>
<organism evidence="2 3">
    <name type="scientific">Alicyclobacillus macrosporangiidus</name>
    <dbReference type="NCBI Taxonomy" id="392015"/>
    <lineage>
        <taxon>Bacteria</taxon>
        <taxon>Bacillati</taxon>
        <taxon>Bacillota</taxon>
        <taxon>Bacilli</taxon>
        <taxon>Bacillales</taxon>
        <taxon>Alicyclobacillaceae</taxon>
        <taxon>Alicyclobacillus</taxon>
    </lineage>
</organism>
<dbReference type="InterPro" id="IPR002798">
    <property type="entry name" value="SpoIIM-like"/>
</dbReference>
<accession>A0A1I7I8Z0</accession>
<feature type="transmembrane region" description="Helical" evidence="1">
    <location>
        <begin position="97"/>
        <end position="117"/>
    </location>
</feature>
<proteinExistence type="predicted"/>
<reference evidence="3" key="1">
    <citation type="submission" date="2016-10" db="EMBL/GenBank/DDBJ databases">
        <authorList>
            <person name="Varghese N."/>
        </authorList>
    </citation>
    <scope>NUCLEOTIDE SEQUENCE [LARGE SCALE GENOMIC DNA]</scope>
    <source>
        <strain evidence="3">DSM 17980</strain>
    </source>
</reference>
<dbReference type="Proteomes" id="UP000183508">
    <property type="component" value="Unassembled WGS sequence"/>
</dbReference>
<dbReference type="EMBL" id="FPBV01000006">
    <property type="protein sequence ID" value="SFU69398.1"/>
    <property type="molecule type" value="Genomic_DNA"/>
</dbReference>